<gene>
    <name evidence="7" type="ORF">EV672_10615</name>
</gene>
<dbReference type="FunFam" id="3.40.630.10:FF:000027">
    <property type="entry name" value="N-fatty-acyl-amino acid synthase/hydrolase PM20D1"/>
    <property type="match status" value="1"/>
</dbReference>
<evidence type="ECO:0000313" key="7">
    <source>
        <dbReference type="EMBL" id="TDP82061.1"/>
    </source>
</evidence>
<dbReference type="Gene3D" id="3.30.70.360">
    <property type="match status" value="1"/>
</dbReference>
<dbReference type="Gene3D" id="1.10.150.900">
    <property type="match status" value="1"/>
</dbReference>
<accession>A0A4R6R7T2</accession>
<dbReference type="InterPro" id="IPR036264">
    <property type="entry name" value="Bact_exopeptidase_dim_dom"/>
</dbReference>
<evidence type="ECO:0000256" key="4">
    <source>
        <dbReference type="ARBA" id="ARBA00022801"/>
    </source>
</evidence>
<feature type="domain" description="Peptidase M20 dimerisation" evidence="6">
    <location>
        <begin position="227"/>
        <end position="370"/>
    </location>
</feature>
<keyword evidence="4" id="KW-0378">Hydrolase</keyword>
<dbReference type="GO" id="GO:0046872">
    <property type="term" value="F:metal ion binding"/>
    <property type="evidence" value="ECO:0007669"/>
    <property type="project" value="UniProtKB-KW"/>
</dbReference>
<dbReference type="InterPro" id="IPR011650">
    <property type="entry name" value="Peptidase_M20_dimer"/>
</dbReference>
<dbReference type="PANTHER" id="PTHR45962:SF1">
    <property type="entry name" value="N-FATTY-ACYL-AMINO ACID SYNTHASE_HYDROLASE PM20D1"/>
    <property type="match status" value="1"/>
</dbReference>
<comment type="caution">
    <text evidence="7">The sequence shown here is derived from an EMBL/GenBank/DDBJ whole genome shotgun (WGS) entry which is preliminary data.</text>
</comment>
<dbReference type="Proteomes" id="UP000294593">
    <property type="component" value="Unassembled WGS sequence"/>
</dbReference>
<dbReference type="InterPro" id="IPR002933">
    <property type="entry name" value="Peptidase_M20"/>
</dbReference>
<keyword evidence="7" id="KW-0121">Carboxypeptidase</keyword>
<dbReference type="EMBL" id="SNXW01000006">
    <property type="protein sequence ID" value="TDP82061.1"/>
    <property type="molecule type" value="Genomic_DNA"/>
</dbReference>
<dbReference type="Pfam" id="PF01546">
    <property type="entry name" value="Peptidase_M20"/>
    <property type="match status" value="1"/>
</dbReference>
<evidence type="ECO:0000256" key="1">
    <source>
        <dbReference type="ARBA" id="ARBA00006247"/>
    </source>
</evidence>
<dbReference type="InterPro" id="IPR047177">
    <property type="entry name" value="Pept_M20A"/>
</dbReference>
<proteinExistence type="inferred from homology"/>
<reference evidence="7 8" key="1">
    <citation type="submission" date="2019-03" db="EMBL/GenBank/DDBJ databases">
        <title>Genomic Encyclopedia of Type Strains, Phase IV (KMG-IV): sequencing the most valuable type-strain genomes for metagenomic binning, comparative biology and taxonomic classification.</title>
        <authorList>
            <person name="Goeker M."/>
        </authorList>
    </citation>
    <scope>NUCLEOTIDE SEQUENCE [LARGE SCALE GENOMIC DNA]</scope>
    <source>
        <strain evidence="7 8">DSM 11901</strain>
    </source>
</reference>
<keyword evidence="5" id="KW-0862">Zinc</keyword>
<protein>
    <submittedName>
        <fullName evidence="7">Carboxypeptidase PM20D1</fullName>
    </submittedName>
</protein>
<comment type="similarity">
    <text evidence="1">Belongs to the peptidase M20A family.</text>
</comment>
<dbReference type="SUPFAM" id="SSF55031">
    <property type="entry name" value="Bacterial exopeptidase dimerisation domain"/>
    <property type="match status" value="1"/>
</dbReference>
<keyword evidence="3" id="KW-0479">Metal-binding</keyword>
<dbReference type="Gene3D" id="3.40.630.10">
    <property type="entry name" value="Zn peptidases"/>
    <property type="match status" value="1"/>
</dbReference>
<dbReference type="GO" id="GO:0006508">
    <property type="term" value="P:proteolysis"/>
    <property type="evidence" value="ECO:0007669"/>
    <property type="project" value="UniProtKB-KW"/>
</dbReference>
<keyword evidence="8" id="KW-1185">Reference proteome</keyword>
<dbReference type="GO" id="GO:0004180">
    <property type="term" value="F:carboxypeptidase activity"/>
    <property type="evidence" value="ECO:0007669"/>
    <property type="project" value="UniProtKB-KW"/>
</dbReference>
<evidence type="ECO:0000259" key="6">
    <source>
        <dbReference type="Pfam" id="PF07687"/>
    </source>
</evidence>
<dbReference type="NCBIfam" id="NF006113">
    <property type="entry name" value="PRK08262.1-4"/>
    <property type="match status" value="1"/>
</dbReference>
<name>A0A4R6R7T2_9BURK</name>
<dbReference type="AlphaFoldDB" id="A0A4R6R7T2"/>
<dbReference type="SUPFAM" id="SSF53187">
    <property type="entry name" value="Zn-dependent exopeptidases"/>
    <property type="match status" value="1"/>
</dbReference>
<dbReference type="PROSITE" id="PS00758">
    <property type="entry name" value="ARGE_DAPE_CPG2_1"/>
    <property type="match status" value="1"/>
</dbReference>
<evidence type="ECO:0000256" key="5">
    <source>
        <dbReference type="ARBA" id="ARBA00022833"/>
    </source>
</evidence>
<organism evidence="7 8">
    <name type="scientific">Aquabacterium commune</name>
    <dbReference type="NCBI Taxonomy" id="70586"/>
    <lineage>
        <taxon>Bacteria</taxon>
        <taxon>Pseudomonadati</taxon>
        <taxon>Pseudomonadota</taxon>
        <taxon>Betaproteobacteria</taxon>
        <taxon>Burkholderiales</taxon>
        <taxon>Aquabacterium</taxon>
    </lineage>
</organism>
<evidence type="ECO:0000313" key="8">
    <source>
        <dbReference type="Proteomes" id="UP000294593"/>
    </source>
</evidence>
<dbReference type="Pfam" id="PF07687">
    <property type="entry name" value="M20_dimer"/>
    <property type="match status" value="1"/>
</dbReference>
<sequence>MAVLALVATMAWHTWRLGRAQEAVTPRAGVTVDAQAAAQRLSLAVQQATLADADDAHADAFRDLHRHLASSFPTVHARLQRTEVGRHALLFTWPGSDPKAQPIALMAHQDVVPVAPGTESQWTAPPFGGQIKDGFVWGRGAWDDKAGLMAILEAVESLLKAGFQPRQTVYLVFGADEEVGGADGAARIAAQFKAQGVRLGLVLDEGLLITHGMVPGVSKPVALVGLAEKGYVTVKLTAKGAGGHSSMPPPRSAIGILGEAVARVEAHPMPTHFGGLPRATFEAVAPEADGAMRWVLSNLWLTSPLVERQLEKLPAGNAMLRSTGVATVFRAGERDNVLPGVAQASVNFRLLPGDRSADVLAHVRRVLGELPVTAEVGQEFTEPSPVSPRDGLGLKWVSRALRELQPGVVVAPGLLVGGTDSRHFTDVADEVLRFAPIHATSPDMPRFHGSNERISVANHVQMIQFYERLLRLASTPP</sequence>
<keyword evidence="2" id="KW-0645">Protease</keyword>
<evidence type="ECO:0000256" key="2">
    <source>
        <dbReference type="ARBA" id="ARBA00022670"/>
    </source>
</evidence>
<dbReference type="PANTHER" id="PTHR45962">
    <property type="entry name" value="N-FATTY-ACYL-AMINO ACID SYNTHASE/HYDROLASE PM20D1"/>
    <property type="match status" value="1"/>
</dbReference>
<evidence type="ECO:0000256" key="3">
    <source>
        <dbReference type="ARBA" id="ARBA00022723"/>
    </source>
</evidence>
<dbReference type="InterPro" id="IPR001261">
    <property type="entry name" value="ArgE/DapE_CS"/>
</dbReference>